<dbReference type="SUPFAM" id="SSF53067">
    <property type="entry name" value="Actin-like ATPase domain"/>
    <property type="match status" value="2"/>
</dbReference>
<organism evidence="8 9">
    <name type="scientific">Nocardioides seonyuensis</name>
    <dbReference type="NCBI Taxonomy" id="2518371"/>
    <lineage>
        <taxon>Bacteria</taxon>
        <taxon>Bacillati</taxon>
        <taxon>Actinomycetota</taxon>
        <taxon>Actinomycetes</taxon>
        <taxon>Propionibacteriales</taxon>
        <taxon>Nocardioidaceae</taxon>
        <taxon>Nocardioides</taxon>
    </lineage>
</organism>
<comment type="subcellular location">
    <subcellularLocation>
        <location evidence="6">Cytoplasm</location>
    </subcellularLocation>
</comment>
<feature type="binding site" evidence="6">
    <location>
        <begin position="258"/>
        <end position="260"/>
    </location>
    <ligand>
        <name>ATP</name>
        <dbReference type="ChEBI" id="CHEBI:30616"/>
    </ligand>
</feature>
<feature type="binding site" evidence="6">
    <location>
        <position position="69"/>
    </location>
    <ligand>
        <name>substrate</name>
    </ligand>
</feature>
<dbReference type="PANTHER" id="PTHR21060">
    <property type="entry name" value="ACETATE KINASE"/>
    <property type="match status" value="1"/>
</dbReference>
<proteinExistence type="inferred from homology"/>
<dbReference type="GO" id="GO:0008776">
    <property type="term" value="F:acetate kinase activity"/>
    <property type="evidence" value="ECO:0007669"/>
    <property type="project" value="UniProtKB-UniRule"/>
</dbReference>
<evidence type="ECO:0000256" key="6">
    <source>
        <dbReference type="HAMAP-Rule" id="MF_00020"/>
    </source>
</evidence>
<dbReference type="PANTHER" id="PTHR21060:SF15">
    <property type="entry name" value="ACETATE KINASE-RELATED"/>
    <property type="match status" value="1"/>
</dbReference>
<feature type="binding site" evidence="6">
    <location>
        <begin position="184"/>
        <end position="188"/>
    </location>
    <ligand>
        <name>ATP</name>
        <dbReference type="ChEBI" id="CHEBI:30616"/>
    </ligand>
</feature>
<accession>A0A4P7IG30</accession>
<dbReference type="PIRSF" id="PIRSF000722">
    <property type="entry name" value="Acetate_prop_kin"/>
    <property type="match status" value="1"/>
</dbReference>
<comment type="pathway">
    <text evidence="6">Metabolic intermediate biosynthesis; acetyl-CoA biosynthesis; acetyl-CoA from acetate: step 1/2.</text>
</comment>
<reference evidence="8 9" key="1">
    <citation type="submission" date="2019-03" db="EMBL/GenBank/DDBJ databases">
        <title>Three New Species of Nocardioides, Nocardioides euryhalodurans sp. nov., Nocardioides seonyuensis sp. nov. and Nocardioides eburneoflavus sp. nov. Iolated from Soil.</title>
        <authorList>
            <person name="Roh S.G."/>
            <person name="Lee C."/>
            <person name="Kim M.-K."/>
            <person name="Kim S.B."/>
        </authorList>
    </citation>
    <scope>NUCLEOTIDE SEQUENCE [LARGE SCALE GENOMIC DNA]</scope>
    <source>
        <strain evidence="8 9">MMS17-SY207-3</strain>
    </source>
</reference>
<dbReference type="KEGG" id="nsn:EXE58_10190"/>
<feature type="binding site" evidence="6">
    <location>
        <position position="17"/>
    </location>
    <ligand>
        <name>ATP</name>
        <dbReference type="ChEBI" id="CHEBI:30616"/>
    </ligand>
</feature>
<dbReference type="EMBL" id="CP038436">
    <property type="protein sequence ID" value="QBX55790.1"/>
    <property type="molecule type" value="Genomic_DNA"/>
</dbReference>
<dbReference type="NCBIfam" id="TIGR00016">
    <property type="entry name" value="ackA"/>
    <property type="match status" value="1"/>
</dbReference>
<comment type="cofactor">
    <cofactor evidence="6">
        <name>Mg(2+)</name>
        <dbReference type="ChEBI" id="CHEBI:18420"/>
    </cofactor>
    <cofactor evidence="6">
        <name>Mn(2+)</name>
        <dbReference type="ChEBI" id="CHEBI:29035"/>
    </cofactor>
    <text evidence="6">Mg(2+). Can also accept Mn(2+).</text>
</comment>
<dbReference type="Pfam" id="PF00871">
    <property type="entry name" value="Acetate_kinase"/>
    <property type="match status" value="1"/>
</dbReference>
<dbReference type="InterPro" id="IPR023865">
    <property type="entry name" value="Aliphatic_acid_kinase_CS"/>
</dbReference>
<protein>
    <recommendedName>
        <fullName evidence="6">Acetate kinase</fullName>
        <ecNumber evidence="6">2.7.2.1</ecNumber>
    </recommendedName>
    <alternativeName>
        <fullName evidence="6">Acetokinase</fullName>
    </alternativeName>
</protein>
<dbReference type="GO" id="GO:0005524">
    <property type="term" value="F:ATP binding"/>
    <property type="evidence" value="ECO:0007669"/>
    <property type="project" value="UniProtKB-KW"/>
</dbReference>
<evidence type="ECO:0000256" key="4">
    <source>
        <dbReference type="ARBA" id="ARBA00022777"/>
    </source>
</evidence>
<dbReference type="PROSITE" id="PS01075">
    <property type="entry name" value="ACETATE_KINASE_1"/>
    <property type="match status" value="1"/>
</dbReference>
<keyword evidence="2 6" id="KW-0808">Transferase</keyword>
<evidence type="ECO:0000256" key="3">
    <source>
        <dbReference type="ARBA" id="ARBA00022741"/>
    </source>
</evidence>
<dbReference type="HAMAP" id="MF_00020">
    <property type="entry name" value="Acetate_kinase"/>
    <property type="match status" value="1"/>
</dbReference>
<feature type="binding site" evidence="6">
    <location>
        <position position="360"/>
    </location>
    <ligand>
        <name>Mg(2+)</name>
        <dbReference type="ChEBI" id="CHEBI:18420"/>
    </ligand>
</feature>
<dbReference type="GO" id="GO:0005737">
    <property type="term" value="C:cytoplasm"/>
    <property type="evidence" value="ECO:0007669"/>
    <property type="project" value="UniProtKB-SubCell"/>
</dbReference>
<name>A0A4P7IG30_9ACTN</name>
<dbReference type="Proteomes" id="UP000294853">
    <property type="component" value="Chromosome"/>
</dbReference>
<evidence type="ECO:0000256" key="5">
    <source>
        <dbReference type="ARBA" id="ARBA00022840"/>
    </source>
</evidence>
<comment type="function">
    <text evidence="6">Catalyzes the formation of acetyl phosphate from acetate and ATP. Can also catalyze the reverse reaction.</text>
</comment>
<keyword evidence="6" id="KW-0479">Metal-binding</keyword>
<dbReference type="CDD" id="cd24010">
    <property type="entry name" value="ASKHA_NBD_AcK_PK"/>
    <property type="match status" value="1"/>
</dbReference>
<dbReference type="OrthoDB" id="9802453at2"/>
<comment type="subunit">
    <text evidence="6">Homodimer.</text>
</comment>
<dbReference type="InterPro" id="IPR004372">
    <property type="entry name" value="Ac/propionate_kinase"/>
</dbReference>
<feature type="active site" description="Proton donor/acceptor" evidence="6">
    <location>
        <position position="126"/>
    </location>
</feature>
<comment type="catalytic activity">
    <reaction evidence="6">
        <text>acetate + ATP = acetyl phosphate + ADP</text>
        <dbReference type="Rhea" id="RHEA:11352"/>
        <dbReference type="ChEBI" id="CHEBI:22191"/>
        <dbReference type="ChEBI" id="CHEBI:30089"/>
        <dbReference type="ChEBI" id="CHEBI:30616"/>
        <dbReference type="ChEBI" id="CHEBI:456216"/>
        <dbReference type="EC" id="2.7.2.1"/>
    </reaction>
</comment>
<evidence type="ECO:0000256" key="2">
    <source>
        <dbReference type="ARBA" id="ARBA00022679"/>
    </source>
</evidence>
<dbReference type="UniPathway" id="UPA00340">
    <property type="reaction ID" value="UER00458"/>
</dbReference>
<dbReference type="PROSITE" id="PS01076">
    <property type="entry name" value="ACETATE_KINASE_2"/>
    <property type="match status" value="1"/>
</dbReference>
<keyword evidence="5 6" id="KW-0067">ATP-binding</keyword>
<dbReference type="AlphaFoldDB" id="A0A4P7IG30"/>
<feature type="binding site" evidence="6">
    <location>
        <begin position="306"/>
        <end position="310"/>
    </location>
    <ligand>
        <name>ATP</name>
        <dbReference type="ChEBI" id="CHEBI:30616"/>
    </ligand>
</feature>
<dbReference type="EC" id="2.7.2.1" evidence="6"/>
<keyword evidence="3 6" id="KW-0547">Nucleotide-binding</keyword>
<dbReference type="InterPro" id="IPR043129">
    <property type="entry name" value="ATPase_NBD"/>
</dbReference>
<dbReference type="RefSeq" id="WP_135267781.1">
    <property type="nucleotide sequence ID" value="NZ_CP038436.1"/>
</dbReference>
<dbReference type="GO" id="GO:0006085">
    <property type="term" value="P:acetyl-CoA biosynthetic process"/>
    <property type="evidence" value="ECO:0007669"/>
    <property type="project" value="UniProtKB-UniRule"/>
</dbReference>
<dbReference type="PRINTS" id="PR00471">
    <property type="entry name" value="ACETATEKNASE"/>
</dbReference>
<gene>
    <name evidence="6" type="primary">ackA</name>
    <name evidence="8" type="ORF">EXE58_10190</name>
</gene>
<keyword evidence="9" id="KW-1185">Reference proteome</keyword>
<feature type="site" description="Transition state stabilizer" evidence="6">
    <location>
        <position position="217"/>
    </location>
</feature>
<feature type="site" description="Transition state stabilizer" evidence="6">
    <location>
        <position position="158"/>
    </location>
</feature>
<evidence type="ECO:0000256" key="1">
    <source>
        <dbReference type="ARBA" id="ARBA00008748"/>
    </source>
</evidence>
<evidence type="ECO:0000313" key="9">
    <source>
        <dbReference type="Proteomes" id="UP000294853"/>
    </source>
</evidence>
<dbReference type="GO" id="GO:0000287">
    <property type="term" value="F:magnesium ion binding"/>
    <property type="evidence" value="ECO:0007669"/>
    <property type="project" value="UniProtKB-UniRule"/>
</dbReference>
<dbReference type="GO" id="GO:0006083">
    <property type="term" value="P:acetate metabolic process"/>
    <property type="evidence" value="ECO:0007669"/>
    <property type="project" value="TreeGrafter"/>
</dbReference>
<evidence type="ECO:0000313" key="8">
    <source>
        <dbReference type="EMBL" id="QBX55790.1"/>
    </source>
</evidence>
<comment type="similarity">
    <text evidence="1 6 7">Belongs to the acetokinase family.</text>
</comment>
<dbReference type="InterPro" id="IPR000890">
    <property type="entry name" value="Aliphatic_acid_kin_short-chain"/>
</dbReference>
<sequence length="379" mass="40081">MDRDQVLVLNAGSSSLKYQVFGTDGSVVVKGKVERLSGEDDHARALEQVTGELRRAGVDEEHLIGVGHRVVHGGHTLTQPSLVDDRVLAAIQDAVPLAPLHNPPALTALRGAREWLDGTPHVVVLDTGFFAELPDVAATYAIDRDLAARHHVRRYGAHGISHEYVARRAAEHLGRDDLRLVTLHLGNGASAAAIDAGRPVDTSMGLTPLEGLVMGSRGGDLDPGILLHLAREAGLGTDGLEDLLHHRSGITGLSGRPDFRELQAGADAGDDVCRLAWEVYCHRVRKYVGAYHVVLGGADALVFTAGVGENAPRLRADVAGGLGVLGVELDPDRNSSDERRTRTISTDGSPVAVLVVPTDEESAIAEATRSVLATGSAPR</sequence>
<keyword evidence="6" id="KW-0460">Magnesium</keyword>
<keyword evidence="4 6" id="KW-0418">Kinase</keyword>
<feature type="binding site" evidence="6">
    <location>
        <position position="10"/>
    </location>
    <ligand>
        <name>Mg(2+)</name>
        <dbReference type="ChEBI" id="CHEBI:18420"/>
    </ligand>
</feature>
<dbReference type="Gene3D" id="3.30.420.40">
    <property type="match status" value="2"/>
</dbReference>
<evidence type="ECO:0000256" key="7">
    <source>
        <dbReference type="RuleBase" id="RU003835"/>
    </source>
</evidence>
<keyword evidence="6" id="KW-0963">Cytoplasm</keyword>